<dbReference type="InterPro" id="IPR000602">
    <property type="entry name" value="Glyco_hydro_38_N"/>
</dbReference>
<protein>
    <recommendedName>
        <fullName evidence="1">Lysosomal alpha-mannosidase</fullName>
    </recommendedName>
    <alternativeName>
        <fullName evidence="3">Lysosomal acid alpha-mannosidase</fullName>
    </alternativeName>
    <alternativeName>
        <fullName evidence="2">Mannosidase alpha class 2B member 1</fullName>
    </alternativeName>
    <alternativeName>
        <fullName evidence="4">Mannosidase alpha-B</fullName>
    </alternativeName>
</protein>
<name>A0A8C2SVI8_COTJA</name>
<dbReference type="Proteomes" id="UP000694412">
    <property type="component" value="Unassembled WGS sequence"/>
</dbReference>
<dbReference type="Pfam" id="PF01074">
    <property type="entry name" value="Glyco_hydro_38N"/>
    <property type="match status" value="1"/>
</dbReference>
<dbReference type="InterPro" id="IPR011330">
    <property type="entry name" value="Glyco_hydro/deAcase_b/a-brl"/>
</dbReference>
<dbReference type="InterPro" id="IPR050843">
    <property type="entry name" value="Glycosyl_Hydrlase_38"/>
</dbReference>
<dbReference type="PANTHER" id="PTHR11607:SF3">
    <property type="entry name" value="LYSOSOMAL ALPHA-MANNOSIDASE"/>
    <property type="match status" value="1"/>
</dbReference>
<keyword evidence="7" id="KW-1185">Reference proteome</keyword>
<dbReference type="GO" id="GO:0006013">
    <property type="term" value="P:mannose metabolic process"/>
    <property type="evidence" value="ECO:0007669"/>
    <property type="project" value="InterPro"/>
</dbReference>
<organism evidence="6 7">
    <name type="scientific">Coturnix japonica</name>
    <name type="common">Japanese quail</name>
    <name type="synonym">Coturnix coturnix japonica</name>
    <dbReference type="NCBI Taxonomy" id="93934"/>
    <lineage>
        <taxon>Eukaryota</taxon>
        <taxon>Metazoa</taxon>
        <taxon>Chordata</taxon>
        <taxon>Craniata</taxon>
        <taxon>Vertebrata</taxon>
        <taxon>Euteleostomi</taxon>
        <taxon>Archelosauria</taxon>
        <taxon>Archosauria</taxon>
        <taxon>Dinosauria</taxon>
        <taxon>Saurischia</taxon>
        <taxon>Theropoda</taxon>
        <taxon>Coelurosauria</taxon>
        <taxon>Aves</taxon>
        <taxon>Neognathae</taxon>
        <taxon>Galloanserae</taxon>
        <taxon>Galliformes</taxon>
        <taxon>Phasianidae</taxon>
        <taxon>Perdicinae</taxon>
        <taxon>Coturnix</taxon>
    </lineage>
</organism>
<feature type="domain" description="Glycoside hydrolase family 38 N-terminal" evidence="5">
    <location>
        <begin position="31"/>
        <end position="306"/>
    </location>
</feature>
<dbReference type="GO" id="GO:0005764">
    <property type="term" value="C:lysosome"/>
    <property type="evidence" value="ECO:0007669"/>
    <property type="project" value="TreeGrafter"/>
</dbReference>
<dbReference type="Gene3D" id="3.20.110.10">
    <property type="entry name" value="Glycoside hydrolase 38, N terminal domain"/>
    <property type="match status" value="1"/>
</dbReference>
<dbReference type="Ensembl" id="ENSCJPT00005005810.1">
    <property type="protein sequence ID" value="ENSCJPP00005003240.1"/>
    <property type="gene ID" value="ENSCJPG00005003465.1"/>
</dbReference>
<dbReference type="GeneTree" id="ENSGT01030000234638"/>
<evidence type="ECO:0000313" key="7">
    <source>
        <dbReference type="Proteomes" id="UP000694412"/>
    </source>
</evidence>
<dbReference type="CDD" id="cd10810">
    <property type="entry name" value="GH38N_AMII_LAM_like"/>
    <property type="match status" value="1"/>
</dbReference>
<proteinExistence type="predicted"/>
<dbReference type="SUPFAM" id="SSF88713">
    <property type="entry name" value="Glycoside hydrolase/deacetylase"/>
    <property type="match status" value="1"/>
</dbReference>
<sequence length="346" mass="38526">VPPSPHPILPPLAAASPHCGSCPSTRPGFLNVHLIPHTHDDVGWLKTVDQYYYGAHNEVQHAGVRYILDSVVAQLLAEPRRRFVYAEVAFLERWWKEQKEGMRRAVRTLVEEGRLELVGGGWCMGDEGAAHYSPSVEQLSLGRRFLREALGPCGIPRVAWQIDPFGHSRQMAAIFAQMGYDGLFLGRVDYQDKKARESRQEMEFIWRAGGASDPSPDSDIFTGILPNRYNPPLGFCWDQLCSDPPVVDEDSPENNVEAVVSSFLRIAAQRFRTNHIVMTMGSDFHYENAELWFSNMDKLISHVNAKVGTATPTVGSPISVPAVVTLFEGSPLHPQCSIPIPVLTLQ</sequence>
<evidence type="ECO:0000256" key="1">
    <source>
        <dbReference type="ARBA" id="ARBA00044166"/>
    </source>
</evidence>
<dbReference type="AlphaFoldDB" id="A0A8C2SVI8"/>
<accession>A0A8C2SVI8</accession>
<evidence type="ECO:0000256" key="2">
    <source>
        <dbReference type="ARBA" id="ARBA00044220"/>
    </source>
</evidence>
<dbReference type="InterPro" id="IPR027291">
    <property type="entry name" value="Glyco_hydro_38_N_sf"/>
</dbReference>
<reference evidence="6" key="1">
    <citation type="submission" date="2025-08" db="UniProtKB">
        <authorList>
            <consortium name="Ensembl"/>
        </authorList>
    </citation>
    <scope>IDENTIFICATION</scope>
</reference>
<evidence type="ECO:0000256" key="3">
    <source>
        <dbReference type="ARBA" id="ARBA00044241"/>
    </source>
</evidence>
<evidence type="ECO:0000313" key="6">
    <source>
        <dbReference type="Ensembl" id="ENSCJPP00005003240.1"/>
    </source>
</evidence>
<evidence type="ECO:0000259" key="5">
    <source>
        <dbReference type="Pfam" id="PF01074"/>
    </source>
</evidence>
<dbReference type="PANTHER" id="PTHR11607">
    <property type="entry name" value="ALPHA-MANNOSIDASE"/>
    <property type="match status" value="1"/>
</dbReference>
<dbReference type="GO" id="GO:0004559">
    <property type="term" value="F:alpha-mannosidase activity"/>
    <property type="evidence" value="ECO:0007669"/>
    <property type="project" value="InterPro"/>
</dbReference>
<dbReference type="FunFam" id="3.20.110.10:FF:000001">
    <property type="entry name" value="Alpha-mannosidase"/>
    <property type="match status" value="1"/>
</dbReference>
<evidence type="ECO:0000256" key="4">
    <source>
        <dbReference type="ARBA" id="ARBA00044360"/>
    </source>
</evidence>
<reference evidence="6" key="2">
    <citation type="submission" date="2025-09" db="UniProtKB">
        <authorList>
            <consortium name="Ensembl"/>
        </authorList>
    </citation>
    <scope>IDENTIFICATION</scope>
</reference>